<keyword evidence="2" id="KW-1185">Reference proteome</keyword>
<dbReference type="PATRIC" id="fig|942150.3.peg.2671"/>
<gene>
    <name evidence="1" type="ORF">IV64_GL002561</name>
</gene>
<evidence type="ECO:0000313" key="2">
    <source>
        <dbReference type="Proteomes" id="UP000051783"/>
    </source>
</evidence>
<organism evidence="1 2">
    <name type="scientific">Lactiplantibacillus xiangfangensis</name>
    <dbReference type="NCBI Taxonomy" id="942150"/>
    <lineage>
        <taxon>Bacteria</taxon>
        <taxon>Bacillati</taxon>
        <taxon>Bacillota</taxon>
        <taxon>Bacilli</taxon>
        <taxon>Lactobacillales</taxon>
        <taxon>Lactobacillaceae</taxon>
        <taxon>Lactiplantibacillus</taxon>
    </lineage>
</organism>
<protein>
    <submittedName>
        <fullName evidence="1">Uncharacterized protein</fullName>
    </submittedName>
</protein>
<dbReference type="EMBL" id="JQCL01000057">
    <property type="protein sequence ID" value="KRO10871.1"/>
    <property type="molecule type" value="Genomic_DNA"/>
</dbReference>
<name>A0A0R2MBS0_9LACO</name>
<evidence type="ECO:0000313" key="1">
    <source>
        <dbReference type="EMBL" id="KRO10871.1"/>
    </source>
</evidence>
<dbReference type="OrthoDB" id="2286488at2"/>
<proteinExistence type="predicted"/>
<sequence length="218" mass="24808">MHKLVKELALTTALMGIGVIGLNQQPVSAQAAIKTHKLKSMPKKFRGTWYQKAKGKTYKIKVTAKRFGNSKYRHSRNPNSAVYNSEQYFTPYKVTGAKSNTLYFAHGVGGETVRQTTIKHHKVLIAYNEEEHYYTFNIWSKSKKGIGQKSWENPNPYGMGVNSVKTAKKNRHDYAKINPYIKKYLGKSVKKTSVHGQGKLKHIKVTYYTALKPIVNLK</sequence>
<dbReference type="Proteomes" id="UP000051783">
    <property type="component" value="Unassembled WGS sequence"/>
</dbReference>
<accession>A0A0R2MBS0</accession>
<dbReference type="RefSeq" id="WP_057706261.1">
    <property type="nucleotide sequence ID" value="NZ_JQCL01000057.1"/>
</dbReference>
<comment type="caution">
    <text evidence="1">The sequence shown here is derived from an EMBL/GenBank/DDBJ whole genome shotgun (WGS) entry which is preliminary data.</text>
</comment>
<reference evidence="1 2" key="1">
    <citation type="journal article" date="2015" name="Genome Announc.">
        <title>Expanding the biotechnology potential of lactobacilli through comparative genomics of 213 strains and associated genera.</title>
        <authorList>
            <person name="Sun Z."/>
            <person name="Harris H.M."/>
            <person name="McCann A."/>
            <person name="Guo C."/>
            <person name="Argimon S."/>
            <person name="Zhang W."/>
            <person name="Yang X."/>
            <person name="Jeffery I.B."/>
            <person name="Cooney J.C."/>
            <person name="Kagawa T.F."/>
            <person name="Liu W."/>
            <person name="Song Y."/>
            <person name="Salvetti E."/>
            <person name="Wrobel A."/>
            <person name="Rasinkangas P."/>
            <person name="Parkhill J."/>
            <person name="Rea M.C."/>
            <person name="O'Sullivan O."/>
            <person name="Ritari J."/>
            <person name="Douillard F.P."/>
            <person name="Paul Ross R."/>
            <person name="Yang R."/>
            <person name="Briner A.E."/>
            <person name="Felis G.E."/>
            <person name="de Vos W.M."/>
            <person name="Barrangou R."/>
            <person name="Klaenhammer T.R."/>
            <person name="Caufield P.W."/>
            <person name="Cui Y."/>
            <person name="Zhang H."/>
            <person name="O'Toole P.W."/>
        </authorList>
    </citation>
    <scope>NUCLEOTIDE SEQUENCE [LARGE SCALE GENOMIC DNA]</scope>
    <source>
        <strain evidence="1 2">LMG 26013</strain>
    </source>
</reference>
<dbReference type="AlphaFoldDB" id="A0A0R2MBS0"/>